<feature type="region of interest" description="Disordered" evidence="1">
    <location>
        <begin position="147"/>
        <end position="177"/>
    </location>
</feature>
<comment type="caution">
    <text evidence="2">The sequence shown here is derived from an EMBL/GenBank/DDBJ whole genome shotgun (WGS) entry which is preliminary data.</text>
</comment>
<feature type="non-terminal residue" evidence="2">
    <location>
        <position position="1"/>
    </location>
</feature>
<proteinExistence type="predicted"/>
<dbReference type="AlphaFoldDB" id="A0A9P4PXP7"/>
<name>A0A9P4PXP7_9PLEO</name>
<organism evidence="2 3">
    <name type="scientific">Karstenula rhodostoma CBS 690.94</name>
    <dbReference type="NCBI Taxonomy" id="1392251"/>
    <lineage>
        <taxon>Eukaryota</taxon>
        <taxon>Fungi</taxon>
        <taxon>Dikarya</taxon>
        <taxon>Ascomycota</taxon>
        <taxon>Pezizomycotina</taxon>
        <taxon>Dothideomycetes</taxon>
        <taxon>Pleosporomycetidae</taxon>
        <taxon>Pleosporales</taxon>
        <taxon>Massarineae</taxon>
        <taxon>Didymosphaeriaceae</taxon>
        <taxon>Karstenula</taxon>
    </lineage>
</organism>
<evidence type="ECO:0000313" key="3">
    <source>
        <dbReference type="Proteomes" id="UP000799764"/>
    </source>
</evidence>
<reference evidence="2" key="1">
    <citation type="journal article" date="2020" name="Stud. Mycol.">
        <title>101 Dothideomycetes genomes: a test case for predicting lifestyles and emergence of pathogens.</title>
        <authorList>
            <person name="Haridas S."/>
            <person name="Albert R."/>
            <person name="Binder M."/>
            <person name="Bloem J."/>
            <person name="Labutti K."/>
            <person name="Salamov A."/>
            <person name="Andreopoulos B."/>
            <person name="Baker S."/>
            <person name="Barry K."/>
            <person name="Bills G."/>
            <person name="Bluhm B."/>
            <person name="Cannon C."/>
            <person name="Castanera R."/>
            <person name="Culley D."/>
            <person name="Daum C."/>
            <person name="Ezra D."/>
            <person name="Gonzalez J."/>
            <person name="Henrissat B."/>
            <person name="Kuo A."/>
            <person name="Liang C."/>
            <person name="Lipzen A."/>
            <person name="Lutzoni F."/>
            <person name="Magnuson J."/>
            <person name="Mondo S."/>
            <person name="Nolan M."/>
            <person name="Ohm R."/>
            <person name="Pangilinan J."/>
            <person name="Park H.-J."/>
            <person name="Ramirez L."/>
            <person name="Alfaro M."/>
            <person name="Sun H."/>
            <person name="Tritt A."/>
            <person name="Yoshinaga Y."/>
            <person name="Zwiers L.-H."/>
            <person name="Turgeon B."/>
            <person name="Goodwin S."/>
            <person name="Spatafora J."/>
            <person name="Crous P."/>
            <person name="Grigoriev I."/>
        </authorList>
    </citation>
    <scope>NUCLEOTIDE SEQUENCE</scope>
    <source>
        <strain evidence="2">CBS 690.94</strain>
    </source>
</reference>
<gene>
    <name evidence="2" type="ORF">P171DRAFT_345633</name>
</gene>
<dbReference type="Proteomes" id="UP000799764">
    <property type="component" value="Unassembled WGS sequence"/>
</dbReference>
<evidence type="ECO:0000313" key="2">
    <source>
        <dbReference type="EMBL" id="KAF2450794.1"/>
    </source>
</evidence>
<sequence length="177" mass="18190">IYWNEPFPATGVTASACYPKEFLRSYTAVSPSVERALGSSVVPAMSPLVCPEKWCTAYAGKDNYLACCPESYRFNTTTPVLAVSTRPAYGGICYSNIAISQSEIARVYAADGSSATQMWSPSTSGAQAWVHPIDGWAASGVKVSVGCAAPTSSSSSTSGSGRSKATPSSAGTSGGTS</sequence>
<dbReference type="EMBL" id="MU001493">
    <property type="protein sequence ID" value="KAF2450794.1"/>
    <property type="molecule type" value="Genomic_DNA"/>
</dbReference>
<feature type="compositionally biased region" description="Low complexity" evidence="1">
    <location>
        <begin position="151"/>
        <end position="171"/>
    </location>
</feature>
<keyword evidence="3" id="KW-1185">Reference proteome</keyword>
<protein>
    <submittedName>
        <fullName evidence="2">Uncharacterized protein</fullName>
    </submittedName>
</protein>
<evidence type="ECO:0000256" key="1">
    <source>
        <dbReference type="SAM" id="MobiDB-lite"/>
    </source>
</evidence>
<feature type="non-terminal residue" evidence="2">
    <location>
        <position position="177"/>
    </location>
</feature>
<dbReference type="OrthoDB" id="5985073at2759"/>
<accession>A0A9P4PXP7</accession>